<dbReference type="EMBL" id="WJXA01000007">
    <property type="protein sequence ID" value="KAF7138116.1"/>
    <property type="molecule type" value="Genomic_DNA"/>
</dbReference>
<comment type="caution">
    <text evidence="1">The sequence shown here is derived from an EMBL/GenBank/DDBJ whole genome shotgun (WGS) entry which is preliminary data.</text>
</comment>
<gene>
    <name evidence="1" type="ORF">RHSIM_Rhsim07G0088200</name>
</gene>
<accession>A0A834GSC5</accession>
<reference evidence="1" key="1">
    <citation type="submission" date="2019-11" db="EMBL/GenBank/DDBJ databases">
        <authorList>
            <person name="Liu Y."/>
            <person name="Hou J."/>
            <person name="Li T.-Q."/>
            <person name="Guan C.-H."/>
            <person name="Wu X."/>
            <person name="Wu H.-Z."/>
            <person name="Ling F."/>
            <person name="Zhang R."/>
            <person name="Shi X.-G."/>
            <person name="Ren J.-P."/>
            <person name="Chen E.-F."/>
            <person name="Sun J.-M."/>
        </authorList>
    </citation>
    <scope>NUCLEOTIDE SEQUENCE</scope>
    <source>
        <strain evidence="1">Adult_tree_wgs_1</strain>
        <tissue evidence="1">Leaves</tissue>
    </source>
</reference>
<dbReference type="OrthoDB" id="1685917at2759"/>
<proteinExistence type="predicted"/>
<sequence>MTTLLSRPDVCPEFDVNRTIPSLEDLNKGTNANLETPCLPSRARVLTMNKMISGVAAAAAIGESFRGTIRPMPKRGHVKSRMASNAFHSIASVLSKTSSQIHHTKKAI</sequence>
<keyword evidence="2" id="KW-1185">Reference proteome</keyword>
<evidence type="ECO:0000313" key="2">
    <source>
        <dbReference type="Proteomes" id="UP000626092"/>
    </source>
</evidence>
<protein>
    <submittedName>
        <fullName evidence="1">Uncharacterized protein</fullName>
    </submittedName>
</protein>
<organism evidence="1 2">
    <name type="scientific">Rhododendron simsii</name>
    <name type="common">Sims's rhododendron</name>
    <dbReference type="NCBI Taxonomy" id="118357"/>
    <lineage>
        <taxon>Eukaryota</taxon>
        <taxon>Viridiplantae</taxon>
        <taxon>Streptophyta</taxon>
        <taxon>Embryophyta</taxon>
        <taxon>Tracheophyta</taxon>
        <taxon>Spermatophyta</taxon>
        <taxon>Magnoliopsida</taxon>
        <taxon>eudicotyledons</taxon>
        <taxon>Gunneridae</taxon>
        <taxon>Pentapetalae</taxon>
        <taxon>asterids</taxon>
        <taxon>Ericales</taxon>
        <taxon>Ericaceae</taxon>
        <taxon>Ericoideae</taxon>
        <taxon>Rhodoreae</taxon>
        <taxon>Rhododendron</taxon>
    </lineage>
</organism>
<dbReference type="AlphaFoldDB" id="A0A834GSC5"/>
<evidence type="ECO:0000313" key="1">
    <source>
        <dbReference type="EMBL" id="KAF7138116.1"/>
    </source>
</evidence>
<name>A0A834GSC5_RHOSS</name>
<dbReference type="Proteomes" id="UP000626092">
    <property type="component" value="Unassembled WGS sequence"/>
</dbReference>